<feature type="region of interest" description="Disordered" evidence="1">
    <location>
        <begin position="699"/>
        <end position="749"/>
    </location>
</feature>
<dbReference type="KEGG" id="mtim:DIR46_20900"/>
<dbReference type="AlphaFoldDB" id="A0A2S2DNJ0"/>
<dbReference type="EMBL" id="CP029343">
    <property type="protein sequence ID" value="AWL06649.1"/>
    <property type="molecule type" value="Genomic_DNA"/>
</dbReference>
<keyword evidence="3" id="KW-1185">Reference proteome</keyword>
<evidence type="ECO:0000313" key="3">
    <source>
        <dbReference type="Proteomes" id="UP000245820"/>
    </source>
</evidence>
<dbReference type="InterPro" id="IPR011990">
    <property type="entry name" value="TPR-like_helical_dom_sf"/>
</dbReference>
<proteinExistence type="predicted"/>
<dbReference type="Gene3D" id="3.40.50.300">
    <property type="entry name" value="P-loop containing nucleotide triphosphate hydrolases"/>
    <property type="match status" value="1"/>
</dbReference>
<gene>
    <name evidence="2" type="ORF">DIR46_20900</name>
</gene>
<organism evidence="2 3">
    <name type="scientific">Massilia oculi</name>
    <dbReference type="NCBI Taxonomy" id="945844"/>
    <lineage>
        <taxon>Bacteria</taxon>
        <taxon>Pseudomonadati</taxon>
        <taxon>Pseudomonadota</taxon>
        <taxon>Betaproteobacteria</taxon>
        <taxon>Burkholderiales</taxon>
        <taxon>Oxalobacteraceae</taxon>
        <taxon>Telluria group</taxon>
        <taxon>Massilia</taxon>
    </lineage>
</organism>
<accession>A0A2S2DNJ0</accession>
<feature type="compositionally biased region" description="Low complexity" evidence="1">
    <location>
        <begin position="699"/>
        <end position="721"/>
    </location>
</feature>
<dbReference type="Proteomes" id="UP000245820">
    <property type="component" value="Chromosome"/>
</dbReference>
<feature type="compositionally biased region" description="Basic and acidic residues" evidence="1">
    <location>
        <begin position="735"/>
        <end position="749"/>
    </location>
</feature>
<dbReference type="OrthoDB" id="580767at2"/>
<dbReference type="InterPro" id="IPR053137">
    <property type="entry name" value="NLR-like"/>
</dbReference>
<reference evidence="2 3" key="1">
    <citation type="submission" date="2018-05" db="EMBL/GenBank/DDBJ databases">
        <title>Complete genome sequence of Massilia oculi sp. nov. CCUG 43427T (=DSM 26321T), the type strain of M. oculi, and comparison with genome sequences of other Massilia strains.</title>
        <authorList>
            <person name="Zhu B."/>
        </authorList>
    </citation>
    <scope>NUCLEOTIDE SEQUENCE [LARGE SCALE GENOMIC DNA]</scope>
    <source>
        <strain evidence="2 3">CCUG 43427</strain>
    </source>
</reference>
<protein>
    <submittedName>
        <fullName evidence="2">Tetratricopeptide repeat-containing protein</fullName>
    </submittedName>
</protein>
<dbReference type="PANTHER" id="PTHR46082">
    <property type="entry name" value="ATP/GTP-BINDING PROTEIN-RELATED"/>
    <property type="match status" value="1"/>
</dbReference>
<evidence type="ECO:0000313" key="2">
    <source>
        <dbReference type="EMBL" id="AWL06649.1"/>
    </source>
</evidence>
<dbReference type="PANTHER" id="PTHR46082:SF6">
    <property type="entry name" value="AAA+ ATPASE DOMAIN-CONTAINING PROTEIN-RELATED"/>
    <property type="match status" value="1"/>
</dbReference>
<dbReference type="RefSeq" id="WP_109346960.1">
    <property type="nucleotide sequence ID" value="NZ_CP029343.1"/>
</dbReference>
<dbReference type="InterPro" id="IPR027417">
    <property type="entry name" value="P-loop_NTPase"/>
</dbReference>
<dbReference type="SUPFAM" id="SSF48452">
    <property type="entry name" value="TPR-like"/>
    <property type="match status" value="2"/>
</dbReference>
<name>A0A2S2DNJ0_9BURK</name>
<sequence length="842" mass="90580">MDQQGISLQPLAMPGAVTSFYAYEGGAARNAVLAALALQLAGGDAEAPVLVIDWDLEAPALHRHFAVPAHEPLAVMPVAGPASAPVASLPGAHAFDDEAGDAVRPGLLEFLEACRARLRNTSGRGEELADRVIDGVGWQAYLERADGRRPLYLLRAGRFDGSYAERAGRLDYPALFDACPALFRRFAARLAQHFSHVLVATAGGRSAAVSVCSTLVPDRLVGLFTPAPGSIEGIEGVLRRAIDYRCTHEDEQRPLLFYPLACSADGARSDPHARWRRGDARHGLPGYQPRFEALLRTSYGWSRVNLDSWFDETQLALADALSTAGPAGDRRALARQAALMAEWLAPGRFPWQSLAEVRLRAAVAQARRLGADDELGSPQLAEGLVRLGELCRRERRRDEARACFEESLVLRERLLGDDHTATRLGRAALAALLLDSGAVQEARRHYELLVQACARKAGAEAAETLAARSQLARVLAALGEGERALALHEQVVSTCERALGAEHLATLDCLEDLAHSLVRQRELERARIVVERVLDARRRRQGSEHADTLRCGQRLALLLGETGELGNARRILESVLRAHERHDGLDAAGTLSAREALAEILAAQGDLAAVRSIQESLARTRERHLGAGHPDTLNMQLRLASTLGQQGEAEAARRLREQVAELRQHLREVEGAPAPGGALDDAVQAQRMEEMGGQMRAQAGAGFASPSPGGLAPGLPSSAPSRAGLPAADGMAAHGQHELAASREHVEASHAADNLGHKLTQLQNLIDSRSPEEARALADSLRTSVLGPSAAHPLRRRGAAMIKQVYLQEGDKDALLSFTQDEVSLLEGALIEAARDNPMAMR</sequence>
<dbReference type="Pfam" id="PF13374">
    <property type="entry name" value="TPR_10"/>
    <property type="match status" value="1"/>
</dbReference>
<dbReference type="Pfam" id="PF13424">
    <property type="entry name" value="TPR_12"/>
    <property type="match status" value="2"/>
</dbReference>
<evidence type="ECO:0000256" key="1">
    <source>
        <dbReference type="SAM" id="MobiDB-lite"/>
    </source>
</evidence>
<dbReference type="Gene3D" id="1.25.40.10">
    <property type="entry name" value="Tetratricopeptide repeat domain"/>
    <property type="match status" value="2"/>
</dbReference>